<dbReference type="PRINTS" id="PR00899">
    <property type="entry name" value="GPCRSTE3"/>
</dbReference>
<dbReference type="Proteomes" id="UP001378960">
    <property type="component" value="Unassembled WGS sequence"/>
</dbReference>
<dbReference type="AlphaFoldDB" id="A0AAV5RAP2"/>
<feature type="transmembrane region" description="Helical" evidence="10">
    <location>
        <begin position="6"/>
        <end position="24"/>
    </location>
</feature>
<proteinExistence type="inferred from homology"/>
<gene>
    <name evidence="11" type="ORF">DAPK24_050960</name>
</gene>
<evidence type="ECO:0000313" key="11">
    <source>
        <dbReference type="EMBL" id="GMM48498.1"/>
    </source>
</evidence>
<evidence type="ECO:0000256" key="6">
    <source>
        <dbReference type="ARBA" id="ARBA00023040"/>
    </source>
</evidence>
<dbReference type="CDD" id="cd14966">
    <property type="entry name" value="7tmD_STE3"/>
    <property type="match status" value="1"/>
</dbReference>
<evidence type="ECO:0000256" key="10">
    <source>
        <dbReference type="SAM" id="Phobius"/>
    </source>
</evidence>
<feature type="transmembrane region" description="Helical" evidence="10">
    <location>
        <begin position="207"/>
        <end position="231"/>
    </location>
</feature>
<comment type="similarity">
    <text evidence="2">Belongs to the G-protein coupled receptor 4 family.</text>
</comment>
<feature type="transmembrane region" description="Helical" evidence="10">
    <location>
        <begin position="119"/>
        <end position="143"/>
    </location>
</feature>
<comment type="subcellular location">
    <subcellularLocation>
        <location evidence="1">Membrane</location>
        <topology evidence="1">Multi-pass membrane protein</topology>
    </subcellularLocation>
</comment>
<keyword evidence="12" id="KW-1185">Reference proteome</keyword>
<keyword evidence="6" id="KW-0297">G-protein coupled receptor</keyword>
<evidence type="ECO:0000256" key="4">
    <source>
        <dbReference type="ARBA" id="ARBA00022692"/>
    </source>
</evidence>
<feature type="transmembrane region" description="Helical" evidence="10">
    <location>
        <begin position="263"/>
        <end position="280"/>
    </location>
</feature>
<evidence type="ECO:0000256" key="7">
    <source>
        <dbReference type="ARBA" id="ARBA00023136"/>
    </source>
</evidence>
<evidence type="ECO:0000256" key="5">
    <source>
        <dbReference type="ARBA" id="ARBA00022989"/>
    </source>
</evidence>
<evidence type="ECO:0000256" key="8">
    <source>
        <dbReference type="ARBA" id="ARBA00023170"/>
    </source>
</evidence>
<name>A0AAV5RAP2_PICKL</name>
<keyword evidence="8" id="KW-0675">Receptor</keyword>
<dbReference type="InterPro" id="IPR001499">
    <property type="entry name" value="GPCR_STE3"/>
</dbReference>
<dbReference type="PANTHER" id="PTHR28097">
    <property type="entry name" value="PHEROMONE A FACTOR RECEPTOR"/>
    <property type="match status" value="1"/>
</dbReference>
<feature type="transmembrane region" description="Helical" evidence="10">
    <location>
        <begin position="75"/>
        <end position="99"/>
    </location>
</feature>
<evidence type="ECO:0000313" key="12">
    <source>
        <dbReference type="Proteomes" id="UP001378960"/>
    </source>
</evidence>
<dbReference type="PANTHER" id="PTHR28097:SF1">
    <property type="entry name" value="PHEROMONE A FACTOR RECEPTOR"/>
    <property type="match status" value="1"/>
</dbReference>
<organism evidence="11 12">
    <name type="scientific">Pichia kluyveri</name>
    <name type="common">Yeast</name>
    <dbReference type="NCBI Taxonomy" id="36015"/>
    <lineage>
        <taxon>Eukaryota</taxon>
        <taxon>Fungi</taxon>
        <taxon>Dikarya</taxon>
        <taxon>Ascomycota</taxon>
        <taxon>Saccharomycotina</taxon>
        <taxon>Pichiomycetes</taxon>
        <taxon>Pichiales</taxon>
        <taxon>Pichiaceae</taxon>
        <taxon>Pichia</taxon>
    </lineage>
</organism>
<keyword evidence="3" id="KW-0589">Pheromone response</keyword>
<keyword evidence="4 10" id="KW-0812">Transmembrane</keyword>
<evidence type="ECO:0000256" key="9">
    <source>
        <dbReference type="ARBA" id="ARBA00023224"/>
    </source>
</evidence>
<evidence type="ECO:0000256" key="3">
    <source>
        <dbReference type="ARBA" id="ARBA00022507"/>
    </source>
</evidence>
<dbReference type="GO" id="GO:0000750">
    <property type="term" value="P:pheromone-dependent signal transduction involved in conjugation with cellular fusion"/>
    <property type="evidence" value="ECO:0007669"/>
    <property type="project" value="TreeGrafter"/>
</dbReference>
<dbReference type="EMBL" id="BTGB01000009">
    <property type="protein sequence ID" value="GMM48498.1"/>
    <property type="molecule type" value="Genomic_DNA"/>
</dbReference>
<dbReference type="GO" id="GO:0004932">
    <property type="term" value="F:mating-type factor pheromone receptor activity"/>
    <property type="evidence" value="ECO:0007669"/>
    <property type="project" value="InterPro"/>
</dbReference>
<evidence type="ECO:0000256" key="1">
    <source>
        <dbReference type="ARBA" id="ARBA00004141"/>
    </source>
</evidence>
<protein>
    <submittedName>
        <fullName evidence="11">Ste3 protein</fullName>
    </submittedName>
</protein>
<feature type="transmembrane region" description="Helical" evidence="10">
    <location>
        <begin position="163"/>
        <end position="186"/>
    </location>
</feature>
<comment type="caution">
    <text evidence="11">The sequence shown here is derived from an EMBL/GenBank/DDBJ whole genome shotgun (WGS) entry which is preliminary data.</text>
</comment>
<feature type="transmembrane region" description="Helical" evidence="10">
    <location>
        <begin position="36"/>
        <end position="55"/>
    </location>
</feature>
<dbReference type="GO" id="GO:0005886">
    <property type="term" value="C:plasma membrane"/>
    <property type="evidence" value="ECO:0007669"/>
    <property type="project" value="TreeGrafter"/>
</dbReference>
<accession>A0AAV5RAP2</accession>
<keyword evidence="5 10" id="KW-1133">Transmembrane helix</keyword>
<sequence>MGLQAAFISIQAICFILNIPPLTWHIMSRNIPASTLLIYLEIMMIDGFVGAIIWGGDNFINKWKGEGWCDLMIRFEIAISIGISSTISCVSFNLLMIFLTNKITTIWFSNKYLKPSIEIFCSIIFPFLISGISYFAQFTRYSITRYTGCSPTFTSDSISVVVFYLWVFLWSFIGTVISVITLILYFKKRKAAREILKCTNSGLSVKRFIRLLVYCILVIIISIVFSCVIGSNLNIKKEFKTTSNFPFNTIFFLDHKGQTYTNRWSLVSISFISFLLFGIGQDAKEMYISILNKLPYSEWIIKKWGLIEDGFFKLFGDKLINDQSKYIFSFWNNDIEGDNESYYDDKSEGFEMNSLKEFKIKRRNNEGNSFDKEEEEEGEIRDEEGDFGKYINDLNSELSIDKMDKIREEVYSPITPSTINHNYSYNDENLRHELQEAERDVIRDGAEKDFDEYKYLYY</sequence>
<keyword evidence="7 10" id="KW-0472">Membrane</keyword>
<keyword evidence="9" id="KW-0807">Transducer</keyword>
<reference evidence="11 12" key="1">
    <citation type="journal article" date="2023" name="Elife">
        <title>Identification of key yeast species and microbe-microbe interactions impacting larval growth of Drosophila in the wild.</title>
        <authorList>
            <person name="Mure A."/>
            <person name="Sugiura Y."/>
            <person name="Maeda R."/>
            <person name="Honda K."/>
            <person name="Sakurai N."/>
            <person name="Takahashi Y."/>
            <person name="Watada M."/>
            <person name="Katoh T."/>
            <person name="Gotoh A."/>
            <person name="Gotoh Y."/>
            <person name="Taniguchi I."/>
            <person name="Nakamura K."/>
            <person name="Hayashi T."/>
            <person name="Katayama T."/>
            <person name="Uemura T."/>
            <person name="Hattori Y."/>
        </authorList>
    </citation>
    <scope>NUCLEOTIDE SEQUENCE [LARGE SCALE GENOMIC DNA]</scope>
    <source>
        <strain evidence="11 12">PK-24</strain>
    </source>
</reference>
<evidence type="ECO:0000256" key="2">
    <source>
        <dbReference type="ARBA" id="ARBA00011085"/>
    </source>
</evidence>
<dbReference type="Pfam" id="PF02076">
    <property type="entry name" value="STE3"/>
    <property type="match status" value="1"/>
</dbReference>